<reference evidence="11 12" key="1">
    <citation type="submission" date="2024-09" db="EMBL/GenBank/DDBJ databases">
        <authorList>
            <person name="Sun Q."/>
            <person name="Mori K."/>
        </authorList>
    </citation>
    <scope>NUCLEOTIDE SEQUENCE [LARGE SCALE GENOMIC DNA]</scope>
    <source>
        <strain evidence="11 12">NCAIM B.02621</strain>
    </source>
</reference>
<evidence type="ECO:0000256" key="4">
    <source>
        <dbReference type="ARBA" id="ARBA00022692"/>
    </source>
</evidence>
<sequence length="508" mass="54732">MTSTTPDILARKAVAEPARGGAEKTREVRSPGSRRGPFRPEMWRSLRQREGVRLAPHLFRLIDLALLAAVTVAVLARLAPELAAAPLALAGPLALAAAAAAAGLKASGAYAFRSARPELHQLGRAAAATLIGAGAAGAAFLFLGSDTDAAALWASAAFLALGGAHLIYAGLVRRWREGGLLTSSVVVVGATKEAETLITRALEQRRLAVLGIFDDRRGRAPENLAGVPVLGGSQELLTHRLTAYVDRIVIAVAPAAQARVRELITRLSALPTEVTLLFDPRADQDLDAALDRLAGPAFAPLEPVNPARRAFNKRMQDLLIGGLALILLAPVMALVALAVRLDSPGPIFFRQRRHGFNHEEIVVWKFRSMRHEAADATAARQVTSDDDRVTRVGRFIRATSLDELPQLLNVITGEMSLVGPRPHAVGMKTGDVESAKLVADYAWRHRIKPGLTGWAAIHGSRGPLHTPEDVRRRVKLDIEYIERQSLWLDLRIMAVTLPVLLGDRLAVR</sequence>
<protein>
    <submittedName>
        <fullName evidence="11">Exopolysaccharide biosynthesis polyprenyl glycosylphosphotransferase</fullName>
    </submittedName>
</protein>
<feature type="domain" description="Bacterial sugar transferase" evidence="10">
    <location>
        <begin position="313"/>
        <end position="501"/>
    </location>
</feature>
<proteinExistence type="inferred from homology"/>
<keyword evidence="6 9" id="KW-0472">Membrane</keyword>
<dbReference type="EMBL" id="JBHLSW010000003">
    <property type="protein sequence ID" value="MFC0632827.1"/>
    <property type="molecule type" value="Genomic_DNA"/>
</dbReference>
<keyword evidence="3" id="KW-0808">Transferase</keyword>
<comment type="caution">
    <text evidence="11">The sequence shown here is derived from an EMBL/GenBank/DDBJ whole genome shotgun (WGS) entry which is preliminary data.</text>
</comment>
<evidence type="ECO:0000256" key="8">
    <source>
        <dbReference type="SAM" id="MobiDB-lite"/>
    </source>
</evidence>
<feature type="region of interest" description="Disordered" evidence="8">
    <location>
        <begin position="1"/>
        <end position="39"/>
    </location>
</feature>
<dbReference type="RefSeq" id="WP_376834123.1">
    <property type="nucleotide sequence ID" value="NZ_JBHLSW010000003.1"/>
</dbReference>
<evidence type="ECO:0000313" key="11">
    <source>
        <dbReference type="EMBL" id="MFC0632827.1"/>
    </source>
</evidence>
<dbReference type="PANTHER" id="PTHR30576">
    <property type="entry name" value="COLANIC BIOSYNTHESIS UDP-GLUCOSE LIPID CARRIER TRANSFERASE"/>
    <property type="match status" value="1"/>
</dbReference>
<evidence type="ECO:0000256" key="6">
    <source>
        <dbReference type="ARBA" id="ARBA00023136"/>
    </source>
</evidence>
<evidence type="ECO:0000256" key="1">
    <source>
        <dbReference type="ARBA" id="ARBA00004141"/>
    </source>
</evidence>
<feature type="transmembrane region" description="Helical" evidence="9">
    <location>
        <begin position="150"/>
        <end position="171"/>
    </location>
</feature>
<dbReference type="NCBIfam" id="TIGR03025">
    <property type="entry name" value="EPS_sugtrans"/>
    <property type="match status" value="1"/>
</dbReference>
<evidence type="ECO:0000256" key="9">
    <source>
        <dbReference type="SAM" id="Phobius"/>
    </source>
</evidence>
<keyword evidence="12" id="KW-1185">Reference proteome</keyword>
<dbReference type="Pfam" id="PF13727">
    <property type="entry name" value="CoA_binding_3"/>
    <property type="match status" value="1"/>
</dbReference>
<organism evidence="11 12">
    <name type="scientific">Brevundimonas balnearis</name>
    <dbReference type="NCBI Taxonomy" id="1572858"/>
    <lineage>
        <taxon>Bacteria</taxon>
        <taxon>Pseudomonadati</taxon>
        <taxon>Pseudomonadota</taxon>
        <taxon>Alphaproteobacteria</taxon>
        <taxon>Caulobacterales</taxon>
        <taxon>Caulobacteraceae</taxon>
        <taxon>Brevundimonas</taxon>
    </lineage>
</organism>
<feature type="transmembrane region" description="Helical" evidence="9">
    <location>
        <begin position="57"/>
        <end position="76"/>
    </location>
</feature>
<dbReference type="InterPro" id="IPR017475">
    <property type="entry name" value="EPS_sugar_tfrase"/>
</dbReference>
<feature type="transmembrane region" description="Helical" evidence="9">
    <location>
        <begin position="82"/>
        <end position="104"/>
    </location>
</feature>
<dbReference type="Gene3D" id="3.40.50.720">
    <property type="entry name" value="NAD(P)-binding Rossmann-like Domain"/>
    <property type="match status" value="1"/>
</dbReference>
<keyword evidence="4 9" id="KW-0812">Transmembrane</keyword>
<dbReference type="PANTHER" id="PTHR30576:SF0">
    <property type="entry name" value="UNDECAPRENYL-PHOSPHATE N-ACETYLGALACTOSAMINYL 1-PHOSPHATE TRANSFERASE-RELATED"/>
    <property type="match status" value="1"/>
</dbReference>
<evidence type="ECO:0000256" key="2">
    <source>
        <dbReference type="ARBA" id="ARBA00006464"/>
    </source>
</evidence>
<name>A0ABV6R1F7_9CAUL</name>
<comment type="subcellular location">
    <subcellularLocation>
        <location evidence="1">Membrane</location>
        <topology evidence="1">Multi-pass membrane protein</topology>
    </subcellularLocation>
</comment>
<evidence type="ECO:0000256" key="3">
    <source>
        <dbReference type="ARBA" id="ARBA00022679"/>
    </source>
</evidence>
<dbReference type="InterPro" id="IPR003362">
    <property type="entry name" value="Bact_transf"/>
</dbReference>
<evidence type="ECO:0000256" key="7">
    <source>
        <dbReference type="ARBA" id="ARBA00023169"/>
    </source>
</evidence>
<gene>
    <name evidence="11" type="ORF">ACFFGE_02925</name>
</gene>
<feature type="transmembrane region" description="Helical" evidence="9">
    <location>
        <begin position="125"/>
        <end position="144"/>
    </location>
</feature>
<evidence type="ECO:0000313" key="12">
    <source>
        <dbReference type="Proteomes" id="UP001589906"/>
    </source>
</evidence>
<keyword evidence="7" id="KW-0270">Exopolysaccharide synthesis</keyword>
<accession>A0ABV6R1F7</accession>
<evidence type="ECO:0000256" key="5">
    <source>
        <dbReference type="ARBA" id="ARBA00022989"/>
    </source>
</evidence>
<dbReference type="Proteomes" id="UP001589906">
    <property type="component" value="Unassembled WGS sequence"/>
</dbReference>
<evidence type="ECO:0000259" key="10">
    <source>
        <dbReference type="Pfam" id="PF02397"/>
    </source>
</evidence>
<comment type="similarity">
    <text evidence="2">Belongs to the bacterial sugar transferase family.</text>
</comment>
<feature type="transmembrane region" description="Helical" evidence="9">
    <location>
        <begin position="318"/>
        <end position="339"/>
    </location>
</feature>
<dbReference type="Pfam" id="PF02397">
    <property type="entry name" value="Bac_transf"/>
    <property type="match status" value="1"/>
</dbReference>
<keyword evidence="5 9" id="KW-1133">Transmembrane helix</keyword>